<dbReference type="EMBL" id="SMFY01000002">
    <property type="protein sequence ID" value="TCK29195.1"/>
    <property type="molecule type" value="Genomic_DNA"/>
</dbReference>
<accession>A0A4R1I635</accession>
<protein>
    <submittedName>
        <fullName evidence="1">Uncharacterized protein</fullName>
    </submittedName>
</protein>
<comment type="caution">
    <text evidence="1">The sequence shown here is derived from an EMBL/GenBank/DDBJ whole genome shotgun (WGS) entry which is preliminary data.</text>
</comment>
<dbReference type="Proteomes" id="UP000295030">
    <property type="component" value="Unassembled WGS sequence"/>
</dbReference>
<evidence type="ECO:0000313" key="1">
    <source>
        <dbReference type="EMBL" id="TCK29195.1"/>
    </source>
</evidence>
<evidence type="ECO:0000313" key="2">
    <source>
        <dbReference type="Proteomes" id="UP000295030"/>
    </source>
</evidence>
<sequence>MRASIPFTGDGMVFSPQQVKFEFLSYIKEFGGKPAEWCVGCADDAALALFDRHGVDPARDIWLWKPTLSKAAARIVFRYLTEQLHMPAADEGAGRCIYLFRRGLVENGVPMPARPGDA</sequence>
<name>A0A4R1I635_ANCAQ</name>
<dbReference type="AlphaFoldDB" id="A0A4R1I635"/>
<organism evidence="1 2">
    <name type="scientific">Ancylobacter aquaticus</name>
    <dbReference type="NCBI Taxonomy" id="100"/>
    <lineage>
        <taxon>Bacteria</taxon>
        <taxon>Pseudomonadati</taxon>
        <taxon>Pseudomonadota</taxon>
        <taxon>Alphaproteobacteria</taxon>
        <taxon>Hyphomicrobiales</taxon>
        <taxon>Xanthobacteraceae</taxon>
        <taxon>Ancylobacter</taxon>
    </lineage>
</organism>
<proteinExistence type="predicted"/>
<dbReference type="RefSeq" id="WP_245516182.1">
    <property type="nucleotide sequence ID" value="NZ_SMFY01000002.1"/>
</dbReference>
<reference evidence="1 2" key="1">
    <citation type="submission" date="2019-03" db="EMBL/GenBank/DDBJ databases">
        <title>Genomic Encyclopedia of Type Strains, Phase IV (KMG-IV): sequencing the most valuable type-strain genomes for metagenomic binning, comparative biology and taxonomic classification.</title>
        <authorList>
            <person name="Goeker M."/>
        </authorList>
    </citation>
    <scope>NUCLEOTIDE SEQUENCE [LARGE SCALE GENOMIC DNA]</scope>
    <source>
        <strain evidence="1 2">DSM 101</strain>
    </source>
</reference>
<keyword evidence="2" id="KW-1185">Reference proteome</keyword>
<gene>
    <name evidence="1" type="ORF">EV667_3216</name>
</gene>